<evidence type="ECO:0000313" key="4">
    <source>
        <dbReference type="Proteomes" id="UP000594638"/>
    </source>
</evidence>
<gene>
    <name evidence="3" type="ORF">OLEA9_A038089</name>
</gene>
<proteinExistence type="inferred from homology"/>
<sequence length="270" mass="31686">MFGNAQRATAYCLPALIRSILLRANYKPIRRMRQLKYRKLVRWELVRISAFFSIDDIRQHPNLTLDTAGFEIVVSPSQLEEADFKDEEKIKSQYYAEIEHTQVITYNYRTRLHKPTKSLKDYSFTSPENFPLMRPHIDLDPVYGADLVKRLGNYHGSGRAVVVNAWRPSEFAARFWMLRSLWPMLEHSIRILVFSVVSSIVIGQSLFFVKCKCADWPCRETTSYSIRAAGDIKWYYQSAQRPEEVLLFKQYDSEHLEQTPGLHEFKHVKT</sequence>
<name>A0A8S0SGL7_OLEEU</name>
<dbReference type="AlphaFoldDB" id="A0A8S0SGL7"/>
<reference evidence="3 4" key="1">
    <citation type="submission" date="2019-12" db="EMBL/GenBank/DDBJ databases">
        <authorList>
            <person name="Alioto T."/>
            <person name="Alioto T."/>
            <person name="Gomez Garrido J."/>
        </authorList>
    </citation>
    <scope>NUCLEOTIDE SEQUENCE [LARGE SCALE GENOMIC DNA]</scope>
</reference>
<dbReference type="InterPro" id="IPR044053">
    <property type="entry name" value="AsaB-like"/>
</dbReference>
<evidence type="ECO:0000256" key="2">
    <source>
        <dbReference type="SAM" id="Phobius"/>
    </source>
</evidence>
<keyword evidence="2" id="KW-1133">Transmembrane helix</keyword>
<protein>
    <submittedName>
        <fullName evidence="3">Uncharacterized protein</fullName>
    </submittedName>
</protein>
<comment type="caution">
    <text evidence="3">The sequence shown here is derived from an EMBL/GenBank/DDBJ whole genome shotgun (WGS) entry which is preliminary data.</text>
</comment>
<dbReference type="OrthoDB" id="412788at2759"/>
<dbReference type="Gramene" id="OE9A038089T1">
    <property type="protein sequence ID" value="OE9A038089C1"/>
    <property type="gene ID" value="OE9A038089"/>
</dbReference>
<accession>A0A8S0SGL7</accession>
<feature type="transmembrane region" description="Helical" evidence="2">
    <location>
        <begin position="189"/>
        <end position="209"/>
    </location>
</feature>
<evidence type="ECO:0000313" key="3">
    <source>
        <dbReference type="EMBL" id="CAA2990721.1"/>
    </source>
</evidence>
<dbReference type="EMBL" id="CACTIH010004370">
    <property type="protein sequence ID" value="CAA2990721.1"/>
    <property type="molecule type" value="Genomic_DNA"/>
</dbReference>
<organism evidence="3 4">
    <name type="scientific">Olea europaea subsp. europaea</name>
    <dbReference type="NCBI Taxonomy" id="158383"/>
    <lineage>
        <taxon>Eukaryota</taxon>
        <taxon>Viridiplantae</taxon>
        <taxon>Streptophyta</taxon>
        <taxon>Embryophyta</taxon>
        <taxon>Tracheophyta</taxon>
        <taxon>Spermatophyta</taxon>
        <taxon>Magnoliopsida</taxon>
        <taxon>eudicotyledons</taxon>
        <taxon>Gunneridae</taxon>
        <taxon>Pentapetalae</taxon>
        <taxon>asterids</taxon>
        <taxon>lamiids</taxon>
        <taxon>Lamiales</taxon>
        <taxon>Oleaceae</taxon>
        <taxon>Oleeae</taxon>
        <taxon>Olea</taxon>
    </lineage>
</organism>
<dbReference type="GO" id="GO:0016491">
    <property type="term" value="F:oxidoreductase activity"/>
    <property type="evidence" value="ECO:0007669"/>
    <property type="project" value="InterPro"/>
</dbReference>
<comment type="similarity">
    <text evidence="1">Belongs to the asaB hydroxylase/desaturase family.</text>
</comment>
<keyword evidence="2" id="KW-0472">Membrane</keyword>
<evidence type="ECO:0000256" key="1">
    <source>
        <dbReference type="ARBA" id="ARBA00023604"/>
    </source>
</evidence>
<keyword evidence="4" id="KW-1185">Reference proteome</keyword>
<dbReference type="Proteomes" id="UP000594638">
    <property type="component" value="Unassembled WGS sequence"/>
</dbReference>
<keyword evidence="2" id="KW-0812">Transmembrane</keyword>
<dbReference type="PANTHER" id="PTHR34598">
    <property type="entry name" value="BLL6449 PROTEIN"/>
    <property type="match status" value="1"/>
</dbReference>
<dbReference type="PANTHER" id="PTHR34598:SF3">
    <property type="entry name" value="OXIDOREDUCTASE AN1597"/>
    <property type="match status" value="1"/>
</dbReference>